<reference evidence="2" key="1">
    <citation type="submission" date="2018-11" db="EMBL/GenBank/DDBJ databases">
        <authorList>
            <person name="Grassa J C."/>
        </authorList>
    </citation>
    <scope>NUCLEOTIDE SEQUENCE [LARGE SCALE GENOMIC DNA]</scope>
</reference>
<evidence type="ECO:0000313" key="1">
    <source>
        <dbReference type="EnsemblPlants" id="cds.novel_model_7174_5bd9a17a"/>
    </source>
</evidence>
<dbReference type="Proteomes" id="UP000596661">
    <property type="component" value="Unassembled WGS sequence"/>
</dbReference>
<reference evidence="1" key="2">
    <citation type="submission" date="2021-03" db="UniProtKB">
        <authorList>
            <consortium name="EnsemblPlants"/>
        </authorList>
    </citation>
    <scope>IDENTIFICATION</scope>
</reference>
<name>A0A803RAU0_CANSA</name>
<accession>A0A803RAU0</accession>
<keyword evidence="2" id="KW-1185">Reference proteome</keyword>
<dbReference type="EnsemblPlants" id="novel_model_6737_5bd9a17a">
    <property type="protein sequence ID" value="cds.novel_model_6737_5bd9a17a"/>
    <property type="gene ID" value="novel_gene_3561_5bd9a17a"/>
</dbReference>
<sequence>MNTHHKKVITPHYGTLVVRLSHGLVVTWCAKSGCTVPLLCLGAVRVGAHMSTEKKSSMFLAEA</sequence>
<proteinExistence type="predicted"/>
<dbReference type="EnsemblPlants" id="novel_model_7174_5bd9a17a">
    <property type="protein sequence ID" value="cds.novel_model_7174_5bd9a17a"/>
    <property type="gene ID" value="novel_gene_3769_5bd9a17a"/>
</dbReference>
<dbReference type="Gramene" id="novel_model_7174_5bd9a17a">
    <property type="protein sequence ID" value="cds.novel_model_7174_5bd9a17a"/>
    <property type="gene ID" value="novel_gene_3769_5bd9a17a"/>
</dbReference>
<organism evidence="1 2">
    <name type="scientific">Cannabis sativa</name>
    <name type="common">Hemp</name>
    <name type="synonym">Marijuana</name>
    <dbReference type="NCBI Taxonomy" id="3483"/>
    <lineage>
        <taxon>Eukaryota</taxon>
        <taxon>Viridiplantae</taxon>
        <taxon>Streptophyta</taxon>
        <taxon>Embryophyta</taxon>
        <taxon>Tracheophyta</taxon>
        <taxon>Spermatophyta</taxon>
        <taxon>Magnoliopsida</taxon>
        <taxon>eudicotyledons</taxon>
        <taxon>Gunneridae</taxon>
        <taxon>Pentapetalae</taxon>
        <taxon>rosids</taxon>
        <taxon>fabids</taxon>
        <taxon>Rosales</taxon>
        <taxon>Cannabaceae</taxon>
        <taxon>Cannabis</taxon>
    </lineage>
</organism>
<dbReference type="Gramene" id="novel_model_6737_5bd9a17a">
    <property type="protein sequence ID" value="cds.novel_model_6737_5bd9a17a"/>
    <property type="gene ID" value="novel_gene_3561_5bd9a17a"/>
</dbReference>
<evidence type="ECO:0000313" key="2">
    <source>
        <dbReference type="Proteomes" id="UP000596661"/>
    </source>
</evidence>
<protein>
    <submittedName>
        <fullName evidence="1">Uncharacterized protein</fullName>
    </submittedName>
</protein>
<dbReference type="AlphaFoldDB" id="A0A803RAU0"/>
<accession>A0A803R9K8</accession>